<keyword evidence="1" id="KW-0812">Transmembrane</keyword>
<feature type="transmembrane region" description="Helical" evidence="1">
    <location>
        <begin position="12"/>
        <end position="34"/>
    </location>
</feature>
<keyword evidence="1" id="KW-0472">Membrane</keyword>
<dbReference type="RefSeq" id="WP_153096435.1">
    <property type="nucleotide sequence ID" value="NZ_VZBP01000050.1"/>
</dbReference>
<evidence type="ECO:0000313" key="3">
    <source>
        <dbReference type="Proteomes" id="UP000405805"/>
    </source>
</evidence>
<reference evidence="3" key="1">
    <citation type="submission" date="2019-09" db="EMBL/GenBank/DDBJ databases">
        <title>Distinct polysaccharide growth profiles of human intestinal Prevotella copri isolates.</title>
        <authorList>
            <person name="Fehlner-Peach H."/>
            <person name="Magnabosco C."/>
            <person name="Raghavan V."/>
            <person name="Scher J.U."/>
            <person name="Tett A."/>
            <person name="Cox L.M."/>
            <person name="Gottsegen C."/>
            <person name="Watters A."/>
            <person name="Wiltshire- Gordon J.D."/>
            <person name="Segata N."/>
            <person name="Bonneau R."/>
            <person name="Littman D.R."/>
        </authorList>
    </citation>
    <scope>NUCLEOTIDE SEQUENCE [LARGE SCALE GENOMIC DNA]</scope>
    <source>
        <strain evidence="3">iA624</strain>
    </source>
</reference>
<dbReference type="AlphaFoldDB" id="A0AA91A3T2"/>
<evidence type="ECO:0000256" key="1">
    <source>
        <dbReference type="SAM" id="Phobius"/>
    </source>
</evidence>
<name>A0AA91A3T2_9BACT</name>
<gene>
    <name evidence="2" type="ORF">F7D57_04010</name>
</gene>
<protein>
    <submittedName>
        <fullName evidence="2">Uncharacterized protein</fullName>
    </submittedName>
</protein>
<accession>A0AA91A3T2</accession>
<sequence>MERRKQTGHICRWMALGITIATIVVGCTIVIGLFEWCDRSRMESRIAETHLWRKSMYDLNMRVAKLSPLGETMDKH</sequence>
<dbReference type="Proteomes" id="UP000405805">
    <property type="component" value="Unassembled WGS sequence"/>
</dbReference>
<proteinExistence type="predicted"/>
<evidence type="ECO:0000313" key="2">
    <source>
        <dbReference type="EMBL" id="MQO08899.1"/>
    </source>
</evidence>
<keyword evidence="1" id="KW-1133">Transmembrane helix</keyword>
<organism evidence="2 3">
    <name type="scientific">Segatella copri</name>
    <dbReference type="NCBI Taxonomy" id="165179"/>
    <lineage>
        <taxon>Bacteria</taxon>
        <taxon>Pseudomonadati</taxon>
        <taxon>Bacteroidota</taxon>
        <taxon>Bacteroidia</taxon>
        <taxon>Bacteroidales</taxon>
        <taxon>Prevotellaceae</taxon>
        <taxon>Segatella</taxon>
    </lineage>
</organism>
<dbReference type="PROSITE" id="PS51257">
    <property type="entry name" value="PROKAR_LIPOPROTEIN"/>
    <property type="match status" value="1"/>
</dbReference>
<dbReference type="EMBL" id="VZBP01000050">
    <property type="protein sequence ID" value="MQO08899.1"/>
    <property type="molecule type" value="Genomic_DNA"/>
</dbReference>
<comment type="caution">
    <text evidence="2">The sequence shown here is derived from an EMBL/GenBank/DDBJ whole genome shotgun (WGS) entry which is preliminary data.</text>
</comment>